<dbReference type="SUPFAM" id="SSF143430">
    <property type="entry name" value="TTP0101/SSO1404-like"/>
    <property type="match status" value="1"/>
</dbReference>
<dbReference type="Pfam" id="PF09827">
    <property type="entry name" value="CRISPR_Cas2"/>
    <property type="match status" value="1"/>
</dbReference>
<dbReference type="NCBIfam" id="TIGR01573">
    <property type="entry name" value="cas2"/>
    <property type="match status" value="1"/>
</dbReference>
<gene>
    <name evidence="8" type="primary">cas2_20</name>
    <name evidence="8" type="ORF">SDC9_104590</name>
</gene>
<comment type="caution">
    <text evidence="8">The sequence shown here is derived from an EMBL/GenBank/DDBJ whole genome shotgun (WGS) entry which is preliminary data.</text>
</comment>
<evidence type="ECO:0000256" key="4">
    <source>
        <dbReference type="ARBA" id="ARBA00022759"/>
    </source>
</evidence>
<dbReference type="GO" id="GO:0051607">
    <property type="term" value="P:defense response to virus"/>
    <property type="evidence" value="ECO:0007669"/>
    <property type="project" value="UniProtKB-KW"/>
</dbReference>
<dbReference type="CDD" id="cd09725">
    <property type="entry name" value="Cas2_I_II_III"/>
    <property type="match status" value="1"/>
</dbReference>
<keyword evidence="6" id="KW-0460">Magnesium</keyword>
<accession>A0A645AX89</accession>
<dbReference type="InterPro" id="IPR021127">
    <property type="entry name" value="CRISPR_associated_Cas2"/>
</dbReference>
<comment type="cofactor">
    <cofactor evidence="1">
        <name>Mg(2+)</name>
        <dbReference type="ChEBI" id="CHEBI:18420"/>
    </cofactor>
</comment>
<proteinExistence type="inferred from homology"/>
<keyword evidence="4" id="KW-0255">Endonuclease</keyword>
<dbReference type="GO" id="GO:0016787">
    <property type="term" value="F:hydrolase activity"/>
    <property type="evidence" value="ECO:0007669"/>
    <property type="project" value="UniProtKB-KW"/>
</dbReference>
<evidence type="ECO:0000256" key="5">
    <source>
        <dbReference type="ARBA" id="ARBA00022801"/>
    </source>
</evidence>
<dbReference type="PANTHER" id="PTHR34405">
    <property type="entry name" value="CRISPR-ASSOCIATED ENDORIBONUCLEASE CAS2"/>
    <property type="match status" value="1"/>
</dbReference>
<evidence type="ECO:0000256" key="2">
    <source>
        <dbReference type="ARBA" id="ARBA00022722"/>
    </source>
</evidence>
<keyword evidence="3" id="KW-0479">Metal-binding</keyword>
<evidence type="ECO:0000256" key="7">
    <source>
        <dbReference type="ARBA" id="ARBA00023118"/>
    </source>
</evidence>
<evidence type="ECO:0000256" key="6">
    <source>
        <dbReference type="ARBA" id="ARBA00022842"/>
    </source>
</evidence>
<dbReference type="HAMAP" id="MF_01471">
    <property type="entry name" value="Cas2"/>
    <property type="match status" value="1"/>
</dbReference>
<dbReference type="Gene3D" id="3.30.70.240">
    <property type="match status" value="1"/>
</dbReference>
<dbReference type="GO" id="GO:0043571">
    <property type="term" value="P:maintenance of CRISPR repeat elements"/>
    <property type="evidence" value="ECO:0007669"/>
    <property type="project" value="InterPro"/>
</dbReference>
<protein>
    <submittedName>
        <fullName evidence="8">CRISPR-associated endoribonuclease Cas2</fullName>
        <ecNumber evidence="8">3.1.-.-</ecNumber>
    </submittedName>
</protein>
<evidence type="ECO:0000256" key="1">
    <source>
        <dbReference type="ARBA" id="ARBA00001946"/>
    </source>
</evidence>
<dbReference type="EMBL" id="VSSQ01016435">
    <property type="protein sequence ID" value="MPM57767.1"/>
    <property type="molecule type" value="Genomic_DNA"/>
</dbReference>
<dbReference type="EC" id="3.1.-.-" evidence="8"/>
<name>A0A645AX89_9ZZZZ</name>
<dbReference type="InterPro" id="IPR019199">
    <property type="entry name" value="Virulence_VapD/CRISPR_Cas2"/>
</dbReference>
<dbReference type="AlphaFoldDB" id="A0A645AX89"/>
<keyword evidence="5 8" id="KW-0378">Hydrolase</keyword>
<keyword evidence="2" id="KW-0540">Nuclease</keyword>
<dbReference type="GO" id="GO:0004521">
    <property type="term" value="F:RNA endonuclease activity"/>
    <property type="evidence" value="ECO:0007669"/>
    <property type="project" value="InterPro"/>
</dbReference>
<evidence type="ECO:0000313" key="8">
    <source>
        <dbReference type="EMBL" id="MPM57767.1"/>
    </source>
</evidence>
<reference evidence="8" key="1">
    <citation type="submission" date="2019-08" db="EMBL/GenBank/DDBJ databases">
        <authorList>
            <person name="Kucharzyk K."/>
            <person name="Murdoch R.W."/>
            <person name="Higgins S."/>
            <person name="Loffler F."/>
        </authorList>
    </citation>
    <scope>NUCLEOTIDE SEQUENCE</scope>
</reference>
<evidence type="ECO:0000256" key="3">
    <source>
        <dbReference type="ARBA" id="ARBA00022723"/>
    </source>
</evidence>
<dbReference type="PANTHER" id="PTHR34405:SF1">
    <property type="entry name" value="CRISPR-ASSOCIATED ENDORIBONUCLEASE CAS2"/>
    <property type="match status" value="1"/>
</dbReference>
<organism evidence="8">
    <name type="scientific">bioreactor metagenome</name>
    <dbReference type="NCBI Taxonomy" id="1076179"/>
    <lineage>
        <taxon>unclassified sequences</taxon>
        <taxon>metagenomes</taxon>
        <taxon>ecological metagenomes</taxon>
    </lineage>
</organism>
<sequence length="96" mass="11191">MSNKINYNYAFLFYDVNEKRVNRVFKVCKKYLSHFQKSVFRGEITPSNLILLKKDLNKVIDKNEDFICIIKLLNGGVYGEEILGIQQNNTGEDLII</sequence>
<keyword evidence="7" id="KW-0051">Antiviral defense</keyword>
<dbReference type="GO" id="GO:0046872">
    <property type="term" value="F:metal ion binding"/>
    <property type="evidence" value="ECO:0007669"/>
    <property type="project" value="UniProtKB-KW"/>
</dbReference>